<protein>
    <recommendedName>
        <fullName evidence="4">Helix-turn-helix domain-containing protein</fullName>
    </recommendedName>
</protein>
<evidence type="ECO:0000313" key="2">
    <source>
        <dbReference type="EMBL" id="RJL22042.1"/>
    </source>
</evidence>
<dbReference type="RefSeq" id="WP_119931118.1">
    <property type="nucleotide sequence ID" value="NZ_QZEY01000023.1"/>
</dbReference>
<feature type="region of interest" description="Disordered" evidence="1">
    <location>
        <begin position="151"/>
        <end position="245"/>
    </location>
</feature>
<evidence type="ECO:0008006" key="4">
    <source>
        <dbReference type="Google" id="ProtNLM"/>
    </source>
</evidence>
<dbReference type="Proteomes" id="UP000265768">
    <property type="component" value="Unassembled WGS sequence"/>
</dbReference>
<evidence type="ECO:0000313" key="3">
    <source>
        <dbReference type="Proteomes" id="UP000265768"/>
    </source>
</evidence>
<feature type="compositionally biased region" description="Basic residues" evidence="1">
    <location>
        <begin position="227"/>
        <end position="237"/>
    </location>
</feature>
<evidence type="ECO:0000256" key="1">
    <source>
        <dbReference type="SAM" id="MobiDB-lite"/>
    </source>
</evidence>
<dbReference type="AlphaFoldDB" id="A0A3A4A371"/>
<feature type="compositionally biased region" description="Basic and acidic residues" evidence="1">
    <location>
        <begin position="191"/>
        <end position="201"/>
    </location>
</feature>
<dbReference type="EMBL" id="QZEY01000023">
    <property type="protein sequence ID" value="RJL22042.1"/>
    <property type="molecule type" value="Genomic_DNA"/>
</dbReference>
<gene>
    <name evidence="2" type="ORF">D5H75_36175</name>
</gene>
<proteinExistence type="predicted"/>
<organism evidence="2 3">
    <name type="scientific">Bailinhaonella thermotolerans</name>
    <dbReference type="NCBI Taxonomy" id="1070861"/>
    <lineage>
        <taxon>Bacteria</taxon>
        <taxon>Bacillati</taxon>
        <taxon>Actinomycetota</taxon>
        <taxon>Actinomycetes</taxon>
        <taxon>Streptosporangiales</taxon>
        <taxon>Streptosporangiaceae</taxon>
        <taxon>Bailinhaonella</taxon>
    </lineage>
</organism>
<name>A0A3A4A371_9ACTN</name>
<accession>A0A3A4A371</accession>
<keyword evidence="3" id="KW-1185">Reference proteome</keyword>
<sequence length="354" mass="38546">MTGGLRKRRTPFVQVPSATIRDKRLSFRARGILAYLLDMPDEWEVRSEVIAAAGIEGREAVRSALHELGEHGYYRLERRHLLDGTFVMGTAISEEPVPEWAEAYAEFGGMAITVVQQRDRSFKVKRKDGRLVDDGFGTPTPPTVPLVEVAVGHTGDGFPGPGFPDSGRPGPGLPDSGAPDSGSPGPINKTDTQDRETERDVPPSSAHPARGNALQDLLGEVVPLPRRQPKTTRRRTARERTPEEQARFERAQEIADAWWNRCDELHIPNIPRGNSGARGFVGFRAMVERALAAGCSASEIKWALDDLKVPFPSTAAFEKALARRRGIVSGGGGGQPSSLHHERDAAAELAKVFG</sequence>
<comment type="caution">
    <text evidence="2">The sequence shown here is derived from an EMBL/GenBank/DDBJ whole genome shotgun (WGS) entry which is preliminary data.</text>
</comment>
<dbReference type="OrthoDB" id="9178552at2"/>
<reference evidence="2 3" key="1">
    <citation type="submission" date="2018-09" db="EMBL/GenBank/DDBJ databases">
        <title>YIM 75507 draft genome.</title>
        <authorList>
            <person name="Tang S."/>
            <person name="Feng Y."/>
        </authorList>
    </citation>
    <scope>NUCLEOTIDE SEQUENCE [LARGE SCALE GENOMIC DNA]</scope>
    <source>
        <strain evidence="2 3">YIM 75507</strain>
    </source>
</reference>